<keyword evidence="2" id="KW-0813">Transport</keyword>
<dbReference type="PANTHER" id="PTHR43495">
    <property type="entry name" value="GABA PERMEASE"/>
    <property type="match status" value="1"/>
</dbReference>
<feature type="compositionally biased region" description="Basic and acidic residues" evidence="7">
    <location>
        <begin position="24"/>
        <end position="62"/>
    </location>
</feature>
<feature type="transmembrane region" description="Helical" evidence="8">
    <location>
        <begin position="180"/>
        <end position="200"/>
    </location>
</feature>
<keyword evidence="4" id="KW-0029">Amino-acid transport</keyword>
<dbReference type="InterPro" id="IPR004840">
    <property type="entry name" value="Amino_acid_permease_CS"/>
</dbReference>
<feature type="domain" description="Amino acid permease/ SLC12A" evidence="9">
    <location>
        <begin position="73"/>
        <end position="481"/>
    </location>
</feature>
<evidence type="ECO:0000256" key="2">
    <source>
        <dbReference type="ARBA" id="ARBA00022448"/>
    </source>
</evidence>
<reference evidence="10 11" key="1">
    <citation type="journal article" date="2023" name="Microbiol. Spectr.">
        <title>Synergy between Genome Mining, Metabolomics, and Bioinformatics Uncovers Antibacterial Chlorinated Carbazole Alkaloids and Their Biosynthetic Gene Cluster from Streptomyces tubbatahanensis sp. nov., a Novel Actinomycete Isolated from Sulu Sea, Philippines.</title>
        <authorList>
            <person name="Tenebro C.P."/>
            <person name="Trono D.J.V.L."/>
            <person name="Balida L.A.P."/>
            <person name="Bayog L.K.A."/>
            <person name="Bruna J.R."/>
            <person name="Sabido E.M."/>
            <person name="Caspe D.P.C."/>
            <person name="de Los Santos E.L.C."/>
            <person name="Saludes J.P."/>
            <person name="Dalisay D.S."/>
        </authorList>
    </citation>
    <scope>NUCLEOTIDE SEQUENCE [LARGE SCALE GENOMIC DNA]</scope>
    <source>
        <strain evidence="10 11">DSD3025</strain>
    </source>
</reference>
<gene>
    <name evidence="10" type="ORF">MMF93_03065</name>
</gene>
<dbReference type="EMBL" id="CP093846">
    <property type="protein sequence ID" value="UNS95570.1"/>
    <property type="molecule type" value="Genomic_DNA"/>
</dbReference>
<feature type="transmembrane region" description="Helical" evidence="8">
    <location>
        <begin position="336"/>
        <end position="361"/>
    </location>
</feature>
<feature type="transmembrane region" description="Helical" evidence="8">
    <location>
        <begin position="295"/>
        <end position="316"/>
    </location>
</feature>
<feature type="transmembrane region" description="Helical" evidence="8">
    <location>
        <begin position="414"/>
        <end position="437"/>
    </location>
</feature>
<dbReference type="InterPro" id="IPR004841">
    <property type="entry name" value="AA-permease/SLC12A_dom"/>
</dbReference>
<evidence type="ECO:0000256" key="1">
    <source>
        <dbReference type="ARBA" id="ARBA00004141"/>
    </source>
</evidence>
<feature type="transmembrane region" description="Helical" evidence="8">
    <location>
        <begin position="101"/>
        <end position="120"/>
    </location>
</feature>
<evidence type="ECO:0000256" key="6">
    <source>
        <dbReference type="ARBA" id="ARBA00023136"/>
    </source>
</evidence>
<accession>A0ABY3XMF2</accession>
<feature type="compositionally biased region" description="Basic and acidic residues" evidence="7">
    <location>
        <begin position="531"/>
        <end position="540"/>
    </location>
</feature>
<dbReference type="PROSITE" id="PS00218">
    <property type="entry name" value="AMINO_ACID_PERMEASE_1"/>
    <property type="match status" value="1"/>
</dbReference>
<sequence>MAPSTSQPPAGQPERAPDGTTPHTADRPPDDAVDDDRVRGDGVRDDGVSGDNVRGDGVRGDTGRLAHGLKRRHVTMISIGGVIGAGLFVGSSAAIATAGPAVLVSFVLAAALVVLVMRMLGEMATARPDTGSFSTYADQALGHWAGFAVGWLYWWFYVLVIPIEATAAARILAGWCGGPAWLWALGVTLALTGSNLLSVANYGEFEYWFALVKVVAICAFVALGVLAVLGLLPGDGAAGISHLTSDGGFAPNGWTAVVAALLTAMFSFQGSEVVTIAAAESATPREGVRKAVNAVVWRLGLFYLGSTFVVVCLVPWDAAGLEVGSYQFTLERMHVPAAGPIMDVVVLVAVASCLNSALYTASRMAYSLALRNDAPASWRRVTARGVPRHAILSSTAVGFLAVAGNYFLPQKLFGYLMASSGAIALMMYLTIAVTQLAMRRRTDAAGETPQVRMWLHPWLTLMTIAFIVAVLLIMAVTPGHRLELWLSLTLSAVLVLAGLYVQRRQRRRSGSDPHERAGDRAPGPRARPHARWPDGARGDHPATSPTRSAR</sequence>
<dbReference type="PANTHER" id="PTHR43495:SF5">
    <property type="entry name" value="GAMMA-AMINOBUTYRIC ACID PERMEASE"/>
    <property type="match status" value="1"/>
</dbReference>
<evidence type="ECO:0000256" key="3">
    <source>
        <dbReference type="ARBA" id="ARBA00022692"/>
    </source>
</evidence>
<feature type="transmembrane region" description="Helical" evidence="8">
    <location>
        <begin position="458"/>
        <end position="478"/>
    </location>
</feature>
<feature type="region of interest" description="Disordered" evidence="7">
    <location>
        <begin position="507"/>
        <end position="550"/>
    </location>
</feature>
<evidence type="ECO:0000256" key="7">
    <source>
        <dbReference type="SAM" id="MobiDB-lite"/>
    </source>
</evidence>
<dbReference type="Gene3D" id="1.20.1740.10">
    <property type="entry name" value="Amino acid/polyamine transporter I"/>
    <property type="match status" value="1"/>
</dbReference>
<dbReference type="RefSeq" id="WP_242749316.1">
    <property type="nucleotide sequence ID" value="NZ_CP093846.1"/>
</dbReference>
<feature type="transmembrane region" description="Helical" evidence="8">
    <location>
        <begin position="74"/>
        <end position="95"/>
    </location>
</feature>
<name>A0ABY3XMF2_9ACTN</name>
<organism evidence="10 11">
    <name type="scientific">Streptomyces tubbatahanensis</name>
    <dbReference type="NCBI Taxonomy" id="2923272"/>
    <lineage>
        <taxon>Bacteria</taxon>
        <taxon>Bacillati</taxon>
        <taxon>Actinomycetota</taxon>
        <taxon>Actinomycetes</taxon>
        <taxon>Kitasatosporales</taxon>
        <taxon>Streptomycetaceae</taxon>
        <taxon>Streptomyces</taxon>
    </lineage>
</organism>
<evidence type="ECO:0000256" key="8">
    <source>
        <dbReference type="SAM" id="Phobius"/>
    </source>
</evidence>
<comment type="subcellular location">
    <subcellularLocation>
        <location evidence="1">Membrane</location>
        <topology evidence="1">Multi-pass membrane protein</topology>
    </subcellularLocation>
</comment>
<feature type="transmembrane region" description="Helical" evidence="8">
    <location>
        <begin position="207"/>
        <end position="233"/>
    </location>
</feature>
<keyword evidence="11" id="KW-1185">Reference proteome</keyword>
<keyword evidence="3 8" id="KW-0812">Transmembrane</keyword>
<feature type="transmembrane region" description="Helical" evidence="8">
    <location>
        <begin position="484"/>
        <end position="501"/>
    </location>
</feature>
<feature type="transmembrane region" description="Helical" evidence="8">
    <location>
        <begin position="253"/>
        <end position="274"/>
    </location>
</feature>
<evidence type="ECO:0000313" key="11">
    <source>
        <dbReference type="Proteomes" id="UP001202244"/>
    </source>
</evidence>
<dbReference type="Pfam" id="PF00324">
    <property type="entry name" value="AA_permease"/>
    <property type="match status" value="1"/>
</dbReference>
<feature type="region of interest" description="Disordered" evidence="7">
    <location>
        <begin position="1"/>
        <end position="62"/>
    </location>
</feature>
<dbReference type="PIRSF" id="PIRSF006060">
    <property type="entry name" value="AA_transporter"/>
    <property type="match status" value="1"/>
</dbReference>
<evidence type="ECO:0000256" key="4">
    <source>
        <dbReference type="ARBA" id="ARBA00022970"/>
    </source>
</evidence>
<feature type="transmembrane region" description="Helical" evidence="8">
    <location>
        <begin position="141"/>
        <end position="160"/>
    </location>
</feature>
<feature type="transmembrane region" description="Helical" evidence="8">
    <location>
        <begin position="389"/>
        <end position="408"/>
    </location>
</feature>
<keyword evidence="5 8" id="KW-1133">Transmembrane helix</keyword>
<feature type="compositionally biased region" description="Basic and acidic residues" evidence="7">
    <location>
        <begin position="509"/>
        <end position="519"/>
    </location>
</feature>
<keyword evidence="6 8" id="KW-0472">Membrane</keyword>
<evidence type="ECO:0000256" key="5">
    <source>
        <dbReference type="ARBA" id="ARBA00022989"/>
    </source>
</evidence>
<dbReference type="Proteomes" id="UP001202244">
    <property type="component" value="Chromosome"/>
</dbReference>
<proteinExistence type="predicted"/>
<evidence type="ECO:0000313" key="10">
    <source>
        <dbReference type="EMBL" id="UNS95570.1"/>
    </source>
</evidence>
<protein>
    <submittedName>
        <fullName evidence="10">Amino acid permease</fullName>
    </submittedName>
</protein>
<evidence type="ECO:0000259" key="9">
    <source>
        <dbReference type="Pfam" id="PF00324"/>
    </source>
</evidence>